<reference evidence="4" key="1">
    <citation type="submission" date="2016-12" db="EMBL/GenBank/DDBJ databases">
        <title>The genomes of Aspergillus section Nigri reveals drivers in fungal speciation.</title>
        <authorList>
            <consortium name="DOE Joint Genome Institute"/>
            <person name="Vesth T.C."/>
            <person name="Nybo J."/>
            <person name="Theobald S."/>
            <person name="Brandl J."/>
            <person name="Frisvad J.C."/>
            <person name="Nielsen K.F."/>
            <person name="Lyhne E.K."/>
            <person name="Kogle M.E."/>
            <person name="Kuo A."/>
            <person name="Riley R."/>
            <person name="Clum A."/>
            <person name="Nolan M."/>
            <person name="Lipzen A."/>
            <person name="Salamov A."/>
            <person name="Henrissat B."/>
            <person name="Wiebenga A."/>
            <person name="De Vries R.P."/>
            <person name="Grigoriev I.V."/>
            <person name="Mortensen U.H."/>
            <person name="Andersen M.R."/>
            <person name="Baker S.E."/>
        </authorList>
    </citation>
    <scope>NUCLEOTIDE SEQUENCE [LARGE SCALE GENOMIC DNA]</scope>
    <source>
        <strain evidence="4">CBS 113365</strain>
    </source>
</reference>
<keyword evidence="5" id="KW-1185">Reference proteome</keyword>
<sequence>MATGIEAASFVLAILPLLVNQLEDYVQGFDKLAQLGSKRHQRDMQTKHNTLKAEMAILLNTIQIAVDGITQYEFGDWTSISDSQFWTDDNIQQKLERKLGSSYDLFISLTNELKDQLERLSAKLGVGVGRTGRVCIRIFFLSGRYKDLFDQIGSSNRRLQTLVGQCKQIREISARSAVSQESLARHQKGRQLASSLHNAIMNGVYWQCVCKTQHRLYFTFDSLNTPWTRDPSSKPNSDAIKFEMEILTLENPNRWHEVEAKPDNNSLPQELCRDSHATSSQQGLSTDGNILNISFPQGISGTEQGTVIGAQDLPAAVQITNMCVSLSAVGINESNEMLLGYVTDTKHKHNIYHLRSNAESVRNLYSKSLEELFAILSSSSDVAVQKIFTVQDRLKIAVDLACAVLQFHGSWLKREWRARDIKVFKDPRVSEPEDVPVPVPYIEWDLNTEPSQVQASEPFIHLGFVLVELSQCQTLEALKTGEDHDEVQVVANRNTALRLLPFVETKSGRSYRQVTEQCLNWPNCTLDNDNISKAVRSIIAPLVGYWRILKGPEHPH</sequence>
<gene>
    <name evidence="4" type="ORF">BO88DRAFT_468703</name>
</gene>
<dbReference type="RefSeq" id="XP_025567766.1">
    <property type="nucleotide sequence ID" value="XM_025711572.1"/>
</dbReference>
<evidence type="ECO:0000313" key="5">
    <source>
        <dbReference type="Proteomes" id="UP000248405"/>
    </source>
</evidence>
<protein>
    <recommendedName>
        <fullName evidence="3">DUF7580 domain-containing protein</fullName>
    </recommendedName>
</protein>
<dbReference type="EMBL" id="KZ821615">
    <property type="protein sequence ID" value="PYH73972.1"/>
    <property type="molecule type" value="Genomic_DNA"/>
</dbReference>
<dbReference type="GeneID" id="37216164"/>
<feature type="signal peptide" evidence="2">
    <location>
        <begin position="1"/>
        <end position="28"/>
    </location>
</feature>
<dbReference type="InterPro" id="IPR056002">
    <property type="entry name" value="DUF7580"/>
</dbReference>
<dbReference type="AlphaFoldDB" id="A0A319D1I8"/>
<dbReference type="Pfam" id="PF24476">
    <property type="entry name" value="DUF7580"/>
    <property type="match status" value="1"/>
</dbReference>
<evidence type="ECO:0000313" key="4">
    <source>
        <dbReference type="EMBL" id="PYH73972.1"/>
    </source>
</evidence>
<dbReference type="PANTHER" id="PTHR35186:SF4">
    <property type="entry name" value="PRION-INHIBITION AND PROPAGATION HELO DOMAIN-CONTAINING PROTEIN"/>
    <property type="match status" value="1"/>
</dbReference>
<evidence type="ECO:0000256" key="1">
    <source>
        <dbReference type="SAM" id="MobiDB-lite"/>
    </source>
</evidence>
<evidence type="ECO:0000256" key="2">
    <source>
        <dbReference type="SAM" id="SignalP"/>
    </source>
</evidence>
<feature type="chain" id="PRO_5016459304" description="DUF7580 domain-containing protein" evidence="2">
    <location>
        <begin position="29"/>
        <end position="556"/>
    </location>
</feature>
<proteinExistence type="predicted"/>
<dbReference type="OrthoDB" id="3565018at2759"/>
<keyword evidence="2" id="KW-0732">Signal</keyword>
<dbReference type="Proteomes" id="UP000248405">
    <property type="component" value="Unassembled WGS sequence"/>
</dbReference>
<name>A0A319D1I8_ASPVC</name>
<accession>A0A319D1I8</accession>
<organism evidence="4 5">
    <name type="scientific">Aspergillus vadensis (strain CBS 113365 / IMI 142717 / IBT 24658)</name>
    <dbReference type="NCBI Taxonomy" id="1448311"/>
    <lineage>
        <taxon>Eukaryota</taxon>
        <taxon>Fungi</taxon>
        <taxon>Dikarya</taxon>
        <taxon>Ascomycota</taxon>
        <taxon>Pezizomycotina</taxon>
        <taxon>Eurotiomycetes</taxon>
        <taxon>Eurotiomycetidae</taxon>
        <taxon>Eurotiales</taxon>
        <taxon>Aspergillaceae</taxon>
        <taxon>Aspergillus</taxon>
        <taxon>Aspergillus subgen. Circumdati</taxon>
    </lineage>
</organism>
<dbReference type="PANTHER" id="PTHR35186">
    <property type="entry name" value="ANK_REP_REGION DOMAIN-CONTAINING PROTEIN"/>
    <property type="match status" value="1"/>
</dbReference>
<feature type="region of interest" description="Disordered" evidence="1">
    <location>
        <begin position="259"/>
        <end position="285"/>
    </location>
</feature>
<evidence type="ECO:0000259" key="3">
    <source>
        <dbReference type="Pfam" id="PF24476"/>
    </source>
</evidence>
<feature type="domain" description="DUF7580" evidence="3">
    <location>
        <begin position="187"/>
        <end position="521"/>
    </location>
</feature>